<protein>
    <submittedName>
        <fullName evidence="2">Uncharacterized protein</fullName>
    </submittedName>
</protein>
<comment type="caution">
    <text evidence="2">The sequence shown here is derived from an EMBL/GenBank/DDBJ whole genome shotgun (WGS) entry which is preliminary data.</text>
</comment>
<reference evidence="2" key="1">
    <citation type="submission" date="2016-11" db="EMBL/GenBank/DDBJ databases">
        <authorList>
            <person name="Varghese N."/>
            <person name="Submissions S."/>
        </authorList>
    </citation>
    <scope>NUCLEOTIDE SEQUENCE</scope>
    <source>
        <strain evidence="2">DSM 4029</strain>
    </source>
</reference>
<dbReference type="Proteomes" id="UP000184089">
    <property type="component" value="Unassembled WGS sequence"/>
</dbReference>
<gene>
    <name evidence="1" type="ORF">GT747_05120</name>
    <name evidence="2" type="ORF">SAMN05444424_1596</name>
</gene>
<dbReference type="AlphaFoldDB" id="A0AAQ1MDF3"/>
<accession>A0AAQ1MDF3</accession>
<dbReference type="Pfam" id="PF20458">
    <property type="entry name" value="DUF6711"/>
    <property type="match status" value="1"/>
</dbReference>
<dbReference type="EMBL" id="WWVX01000002">
    <property type="protein sequence ID" value="MZL69150.1"/>
    <property type="molecule type" value="Genomic_DNA"/>
</dbReference>
<sequence>MIWRINGANVAKPANYSVSIMDLDGSAERNLLGMLLRDRVATKRKIAVEYKGLSQRECQNALEAISNEFFTLTYNDPWKGENTITCYVGDRTAEPAPTGDWAIKYDVIER</sequence>
<reference evidence="3" key="2">
    <citation type="submission" date="2016-11" db="EMBL/GenBank/DDBJ databases">
        <authorList>
            <person name="Jaros S."/>
            <person name="Januszkiewicz K."/>
            <person name="Wedrychowicz H."/>
        </authorList>
    </citation>
    <scope>NUCLEOTIDE SEQUENCE [LARGE SCALE GENOMIC DNA]</scope>
    <source>
        <strain evidence="3">DSM 4029</strain>
    </source>
</reference>
<proteinExistence type="predicted"/>
<organism evidence="2 3">
    <name type="scientific">Bittarella massiliensis</name>
    <name type="common">ex Durand et al. 2017</name>
    <dbReference type="NCBI Taxonomy" id="1720313"/>
    <lineage>
        <taxon>Bacteria</taxon>
        <taxon>Bacillati</taxon>
        <taxon>Bacillota</taxon>
        <taxon>Clostridia</taxon>
        <taxon>Eubacteriales</taxon>
        <taxon>Oscillospiraceae</taxon>
        <taxon>Bittarella (ex Durand et al. 2017)</taxon>
    </lineage>
</organism>
<name>A0AAQ1MDF3_9FIRM</name>
<reference evidence="1 4" key="3">
    <citation type="journal article" date="2019" name="Nat. Med.">
        <title>A library of human gut bacterial isolates paired with longitudinal multiomics data enables mechanistic microbiome research.</title>
        <authorList>
            <person name="Poyet M."/>
            <person name="Groussin M."/>
            <person name="Gibbons S.M."/>
            <person name="Avila-Pacheco J."/>
            <person name="Jiang X."/>
            <person name="Kearney S.M."/>
            <person name="Perrotta A.R."/>
            <person name="Berdy B."/>
            <person name="Zhao S."/>
            <person name="Lieberman T.D."/>
            <person name="Swanson P.K."/>
            <person name="Smith M."/>
            <person name="Roesemann S."/>
            <person name="Alexander J.E."/>
            <person name="Rich S.A."/>
            <person name="Livny J."/>
            <person name="Vlamakis H."/>
            <person name="Clish C."/>
            <person name="Bullock K."/>
            <person name="Deik A."/>
            <person name="Scott J."/>
            <person name="Pierce K.A."/>
            <person name="Xavier R.J."/>
            <person name="Alm E.J."/>
        </authorList>
    </citation>
    <scope>NUCLEOTIDE SEQUENCE [LARGE SCALE GENOMIC DNA]</scope>
    <source>
        <strain evidence="1 4">BIOML-A2</strain>
    </source>
</reference>
<evidence type="ECO:0000313" key="1">
    <source>
        <dbReference type="EMBL" id="MZL69150.1"/>
    </source>
</evidence>
<dbReference type="Proteomes" id="UP000474718">
    <property type="component" value="Unassembled WGS sequence"/>
</dbReference>
<keyword evidence="4" id="KW-1185">Reference proteome</keyword>
<evidence type="ECO:0000313" key="2">
    <source>
        <dbReference type="EMBL" id="SHG13373.1"/>
    </source>
</evidence>
<dbReference type="InterPro" id="IPR046557">
    <property type="entry name" value="DUF6711"/>
</dbReference>
<dbReference type="EMBL" id="FQVY01000002">
    <property type="protein sequence ID" value="SHG13373.1"/>
    <property type="molecule type" value="Genomic_DNA"/>
</dbReference>
<evidence type="ECO:0000313" key="3">
    <source>
        <dbReference type="Proteomes" id="UP000184089"/>
    </source>
</evidence>
<evidence type="ECO:0000313" key="4">
    <source>
        <dbReference type="Proteomes" id="UP000474718"/>
    </source>
</evidence>
<dbReference type="RefSeq" id="WP_044991802.1">
    <property type="nucleotide sequence ID" value="NZ_FQVY01000002.1"/>
</dbReference>